<dbReference type="PANTHER" id="PTHR30097:SF15">
    <property type="entry name" value="CATION EFFLUX SYSTEM PROTEIN CUSB"/>
    <property type="match status" value="1"/>
</dbReference>
<gene>
    <name evidence="4" type="ORF">CWC05_01225</name>
</gene>
<keyword evidence="1" id="KW-0813">Transport</keyword>
<dbReference type="PANTHER" id="PTHR30097">
    <property type="entry name" value="CATION EFFLUX SYSTEM PROTEIN CUSB"/>
    <property type="match status" value="1"/>
</dbReference>
<protein>
    <submittedName>
        <fullName evidence="4">Efflux transporter periplasmic adaptor subunit</fullName>
    </submittedName>
</protein>
<feature type="domain" description="CzcB-like barrel-sandwich hybrid" evidence="3">
    <location>
        <begin position="133"/>
        <end position="267"/>
    </location>
</feature>
<dbReference type="GO" id="GO:0015679">
    <property type="term" value="P:plasma membrane copper ion transport"/>
    <property type="evidence" value="ECO:0007669"/>
    <property type="project" value="TreeGrafter"/>
</dbReference>
<dbReference type="InterPro" id="IPR058792">
    <property type="entry name" value="Beta-barrel_RND_2"/>
</dbReference>
<dbReference type="Proteomes" id="UP000305874">
    <property type="component" value="Unassembled WGS sequence"/>
</dbReference>
<dbReference type="SUPFAM" id="SSF111369">
    <property type="entry name" value="HlyD-like secretion proteins"/>
    <property type="match status" value="1"/>
</dbReference>
<reference evidence="5" key="2">
    <citation type="submission" date="2019-06" db="EMBL/GenBank/DDBJ databases">
        <title>Co-occurence of chitin degradation, pigmentation and bioactivity in marine Pseudoalteromonas.</title>
        <authorList>
            <person name="Sonnenschein E.C."/>
            <person name="Bech P.K."/>
        </authorList>
    </citation>
    <scope>NUCLEOTIDE SEQUENCE [LARGE SCALE GENOMIC DNA]</scope>
    <source>
        <strain evidence="5">S2897</strain>
    </source>
</reference>
<dbReference type="AlphaFoldDB" id="A0A5S3ZAQ5"/>
<dbReference type="GO" id="GO:0046914">
    <property type="term" value="F:transition metal ion binding"/>
    <property type="evidence" value="ECO:0007669"/>
    <property type="project" value="TreeGrafter"/>
</dbReference>
<dbReference type="Gene3D" id="2.40.30.170">
    <property type="match status" value="1"/>
</dbReference>
<organism evidence="4 5">
    <name type="scientific">Pseudoalteromonas ruthenica</name>
    <dbReference type="NCBI Taxonomy" id="151081"/>
    <lineage>
        <taxon>Bacteria</taxon>
        <taxon>Pseudomonadati</taxon>
        <taxon>Pseudomonadota</taxon>
        <taxon>Gammaproteobacteria</taxon>
        <taxon>Alteromonadales</taxon>
        <taxon>Pseudoalteromonadaceae</taxon>
        <taxon>Pseudoalteromonas</taxon>
    </lineage>
</organism>
<dbReference type="InterPro" id="IPR058647">
    <property type="entry name" value="BSH_CzcB-like"/>
</dbReference>
<evidence type="ECO:0000256" key="1">
    <source>
        <dbReference type="ARBA" id="ARBA00022448"/>
    </source>
</evidence>
<evidence type="ECO:0000313" key="5">
    <source>
        <dbReference type="Proteomes" id="UP000305874"/>
    </source>
</evidence>
<comment type="caution">
    <text evidence="4">The sequence shown here is derived from an EMBL/GenBank/DDBJ whole genome shotgun (WGS) entry which is preliminary data.</text>
</comment>
<dbReference type="Gene3D" id="2.40.420.20">
    <property type="match status" value="1"/>
</dbReference>
<dbReference type="EMBL" id="PNCG01000001">
    <property type="protein sequence ID" value="TMP89005.1"/>
    <property type="molecule type" value="Genomic_DNA"/>
</dbReference>
<name>A0A5S3ZAQ5_9GAMM</name>
<dbReference type="GO" id="GO:0060003">
    <property type="term" value="P:copper ion export"/>
    <property type="evidence" value="ECO:0007669"/>
    <property type="project" value="TreeGrafter"/>
</dbReference>
<sequence>MPNAPTALVANLTFAVREQFMKLSIFCFARSAKALSGACVHRALDTFFTVFIKTVTLLVLSVSSLTFAGEGHDHNDINNTAKSSPSDHGQGIALSERSMALAQIKVAPLQARTHNKTLYAPGELKANGYSSYIVSARTESVVIERHAMLGEHVNQGQPLVTLFSETMANAQADYLVAASEWQRVKQLDNRAVSESARLKAQSQYNASYGQLIALGLTTEAIGTISKDNIASFGQYSLVAQTSGVVLNDDFTQGQRVEAGQSIMTIADESSLWVEAKVAPYSDGAINKATAVNIVVNGRTYPAKVIQEAHVIDPTTRTRVIRLKVDNPQDKLHAGMFVDVHFTFASTTPVLALPQSALMRGSDGDWQVFVQQSPGEFLPVEVELGERFGRYQQISGVPAGANVAMTGAFFISSQLAKSGFDPHNH</sequence>
<feature type="domain" description="CusB-like beta-barrel" evidence="2">
    <location>
        <begin position="271"/>
        <end position="342"/>
    </location>
</feature>
<evidence type="ECO:0000259" key="2">
    <source>
        <dbReference type="Pfam" id="PF25954"/>
    </source>
</evidence>
<dbReference type="Pfam" id="PF25954">
    <property type="entry name" value="Beta-barrel_RND_2"/>
    <property type="match status" value="1"/>
</dbReference>
<dbReference type="Pfam" id="PF25973">
    <property type="entry name" value="BSH_CzcB"/>
    <property type="match status" value="1"/>
</dbReference>
<accession>A0A5S3ZAQ5</accession>
<proteinExistence type="predicted"/>
<reference evidence="4 5" key="1">
    <citation type="submission" date="2017-12" db="EMBL/GenBank/DDBJ databases">
        <authorList>
            <person name="Paulsen S."/>
            <person name="Gram L.K."/>
        </authorList>
    </citation>
    <scope>NUCLEOTIDE SEQUENCE [LARGE SCALE GENOMIC DNA]</scope>
    <source>
        <strain evidence="4 5">S2897</strain>
    </source>
</reference>
<evidence type="ECO:0000259" key="3">
    <source>
        <dbReference type="Pfam" id="PF25973"/>
    </source>
</evidence>
<evidence type="ECO:0000313" key="4">
    <source>
        <dbReference type="EMBL" id="TMP89005.1"/>
    </source>
</evidence>
<dbReference type="GO" id="GO:0030288">
    <property type="term" value="C:outer membrane-bounded periplasmic space"/>
    <property type="evidence" value="ECO:0007669"/>
    <property type="project" value="TreeGrafter"/>
</dbReference>
<dbReference type="InterPro" id="IPR051909">
    <property type="entry name" value="MFP_Cation_Efflux"/>
</dbReference>